<dbReference type="InterPro" id="IPR011990">
    <property type="entry name" value="TPR-like_helical_dom_sf"/>
</dbReference>
<dbReference type="Proteomes" id="UP001500630">
    <property type="component" value="Unassembled WGS sequence"/>
</dbReference>
<dbReference type="EMBL" id="BAABDQ010000047">
    <property type="protein sequence ID" value="GAA3611585.1"/>
    <property type="molecule type" value="Genomic_DNA"/>
</dbReference>
<evidence type="ECO:0000256" key="1">
    <source>
        <dbReference type="SAM" id="MobiDB-lite"/>
    </source>
</evidence>
<protein>
    <recommendedName>
        <fullName evidence="4">Tetratricopeptide repeat protein</fullName>
    </recommendedName>
</protein>
<evidence type="ECO:0000313" key="3">
    <source>
        <dbReference type="Proteomes" id="UP001500630"/>
    </source>
</evidence>
<proteinExistence type="predicted"/>
<accession>A0ABP6ZQ16</accession>
<feature type="region of interest" description="Disordered" evidence="1">
    <location>
        <begin position="1"/>
        <end position="30"/>
    </location>
</feature>
<gene>
    <name evidence="2" type="ORF">GCM10022419_115740</name>
</gene>
<dbReference type="SUPFAM" id="SSF48452">
    <property type="entry name" value="TPR-like"/>
    <property type="match status" value="1"/>
</dbReference>
<evidence type="ECO:0000313" key="2">
    <source>
        <dbReference type="EMBL" id="GAA3611585.1"/>
    </source>
</evidence>
<dbReference type="Gene3D" id="1.25.40.10">
    <property type="entry name" value="Tetratricopeptide repeat domain"/>
    <property type="match status" value="1"/>
</dbReference>
<name>A0ABP6ZQ16_9ACTN</name>
<keyword evidence="3" id="KW-1185">Reference proteome</keyword>
<organism evidence="2 3">
    <name type="scientific">Nonomuraea rosea</name>
    <dbReference type="NCBI Taxonomy" id="638574"/>
    <lineage>
        <taxon>Bacteria</taxon>
        <taxon>Bacillati</taxon>
        <taxon>Actinomycetota</taxon>
        <taxon>Actinomycetes</taxon>
        <taxon>Streptosporangiales</taxon>
        <taxon>Streptosporangiaceae</taxon>
        <taxon>Nonomuraea</taxon>
    </lineage>
</organism>
<dbReference type="RefSeq" id="WP_345576010.1">
    <property type="nucleotide sequence ID" value="NZ_BAABDQ010000047.1"/>
</dbReference>
<feature type="compositionally biased region" description="Low complexity" evidence="1">
    <location>
        <begin position="14"/>
        <end position="25"/>
    </location>
</feature>
<dbReference type="Pfam" id="PF13424">
    <property type="entry name" value="TPR_12"/>
    <property type="match status" value="1"/>
</dbReference>
<evidence type="ECO:0008006" key="4">
    <source>
        <dbReference type="Google" id="ProtNLM"/>
    </source>
</evidence>
<comment type="caution">
    <text evidence="2">The sequence shown here is derived from an EMBL/GenBank/DDBJ whole genome shotgun (WGS) entry which is preliminary data.</text>
</comment>
<sequence length="257" mass="27766">MAVVAQPGYGGAAGPATPATGNGDAVSGRQAEGRIERARQLYERAVYAGDSGVLATAEQDLDKVEADLAVARGQILHARFFDDRHEDPRELALFERAAQLYRLLGDVAGEAESLFWMGCFHQVVRDDAGTAVPLFEQSYALATRAGDRPTQAEALRHLGIAEHFAGRWDAARERLEESVRLRREIGLPAGVAANQVGLIYIAAAQNRRDDALALAEEAYRTAESCGAERIMRQIEEARAQIMTSDADPGEAHDPGTP</sequence>
<reference evidence="3" key="1">
    <citation type="journal article" date="2019" name="Int. J. Syst. Evol. Microbiol.">
        <title>The Global Catalogue of Microorganisms (GCM) 10K type strain sequencing project: providing services to taxonomists for standard genome sequencing and annotation.</title>
        <authorList>
            <consortium name="The Broad Institute Genomics Platform"/>
            <consortium name="The Broad Institute Genome Sequencing Center for Infectious Disease"/>
            <person name="Wu L."/>
            <person name="Ma J."/>
        </authorList>
    </citation>
    <scope>NUCLEOTIDE SEQUENCE [LARGE SCALE GENOMIC DNA]</scope>
    <source>
        <strain evidence="3">JCM 17326</strain>
    </source>
</reference>